<gene>
    <name evidence="2" type="ORF">XK09_07925</name>
</gene>
<name>A0ABY3G5S3_9BACT</name>
<evidence type="ECO:0000256" key="1">
    <source>
        <dbReference type="SAM" id="Phobius"/>
    </source>
</evidence>
<keyword evidence="3" id="KW-1185">Reference proteome</keyword>
<accession>A0ABY3G5S3</accession>
<feature type="transmembrane region" description="Helical" evidence="1">
    <location>
        <begin position="18"/>
        <end position="38"/>
    </location>
</feature>
<comment type="caution">
    <text evidence="2">The sequence shown here is derived from an EMBL/GenBank/DDBJ whole genome shotgun (WGS) entry which is preliminary data.</text>
</comment>
<evidence type="ECO:0000313" key="3">
    <source>
        <dbReference type="Proteomes" id="UP000321599"/>
    </source>
</evidence>
<dbReference type="EMBL" id="VOAV01000032">
    <property type="protein sequence ID" value="TWO27664.1"/>
    <property type="molecule type" value="Genomic_DNA"/>
</dbReference>
<reference evidence="2 3" key="1">
    <citation type="submission" date="2019-07" db="EMBL/GenBank/DDBJ databases">
        <title>Rapid identification of Enteric Bacteria from Whole Genome Sequences (WGS) using Average Nucleotide Identity (ANI).</title>
        <authorList>
            <person name="Lane C."/>
        </authorList>
    </citation>
    <scope>NUCLEOTIDE SEQUENCE [LARGE SCALE GENOMIC DNA]</scope>
    <source>
        <strain evidence="2 3">2013D-9588</strain>
    </source>
</reference>
<keyword evidence="1" id="KW-0472">Membrane</keyword>
<dbReference type="Proteomes" id="UP000321599">
    <property type="component" value="Unassembled WGS sequence"/>
</dbReference>
<sequence length="106" mass="12224">MRAAEVLKVIKTRQKIKLAFSPFWAICGIVFIFVAFLFEAFKIAKDFYNEVGGVKGFCRMVTKYHYKRICKECGAKLYPISEAEVKEVLEKQGNIELCLCNKCNKK</sequence>
<keyword evidence="1" id="KW-1133">Transmembrane helix</keyword>
<protein>
    <submittedName>
        <fullName evidence="2">Uncharacterized protein</fullName>
    </submittedName>
</protein>
<evidence type="ECO:0000313" key="2">
    <source>
        <dbReference type="EMBL" id="TWO27664.1"/>
    </source>
</evidence>
<dbReference type="RefSeq" id="WP_147499194.1">
    <property type="nucleotide sequence ID" value="NZ_VOAV01000032.1"/>
</dbReference>
<organism evidence="2 3">
    <name type="scientific">Campylobacter lanienae</name>
    <dbReference type="NCBI Taxonomy" id="75658"/>
    <lineage>
        <taxon>Bacteria</taxon>
        <taxon>Pseudomonadati</taxon>
        <taxon>Campylobacterota</taxon>
        <taxon>Epsilonproteobacteria</taxon>
        <taxon>Campylobacterales</taxon>
        <taxon>Campylobacteraceae</taxon>
        <taxon>Campylobacter</taxon>
    </lineage>
</organism>
<proteinExistence type="predicted"/>
<keyword evidence="1" id="KW-0812">Transmembrane</keyword>